<dbReference type="GO" id="GO:0045893">
    <property type="term" value="P:positive regulation of DNA-templated transcription"/>
    <property type="evidence" value="ECO:0007669"/>
    <property type="project" value="TreeGrafter"/>
</dbReference>
<keyword evidence="11" id="KW-1185">Reference proteome</keyword>
<proteinExistence type="predicted"/>
<feature type="coiled-coil region" evidence="7">
    <location>
        <begin position="645"/>
        <end position="679"/>
    </location>
</feature>
<dbReference type="SUPFAM" id="SSF57903">
    <property type="entry name" value="FYVE/PHD zinc finger"/>
    <property type="match status" value="1"/>
</dbReference>
<evidence type="ECO:0000256" key="1">
    <source>
        <dbReference type="ARBA" id="ARBA00004123"/>
    </source>
</evidence>
<evidence type="ECO:0000259" key="9">
    <source>
        <dbReference type="PROSITE" id="PS50016"/>
    </source>
</evidence>
<sequence length="711" mass="75440">MTSRTAIAASLAEAAAAAARADAAVAARSSIASDAEAVDAQLFAVTLDAPDQPAPTSASAASAATAAAESASDTPADSASSAPPPAPTGKKKHPNQWTYRKKDPNKPHPNQYTYRPKHGKASVARPPPKKRSKTSRSRSVASDADDSIGSVRFAPRTTRRSVTPAASTSTYPAAHPSYSYTSGGALPAHTAESGGAQGFGISPPAASSAAAPAASGSNAQYASHASQYAESSSAGSSSAAAAIAAAEQAAAARAKAAEAKQKEKREKERERKRKAKEEEEAAAAAEEEAELVLDDKLYCICKTLYDEERMMIACDHCDEWYHTQCMGMSDAKAELVDMFVCPACEPLTIDRTTYKAKCLYTSCTHAALQPLSQFCSERCGILHAGAKIARGRFGRSNPVAASAALGFEKDVRPSMFGGGGVEKLLFSREVQSGKKREGMVVWADGAAESLPGWGLEAVQDDPDAQLHLQLADLRQRRAAVLRAQQLTKARLRLVGLAIKRADTIPSARPGDQAAGPDSADSPGATGASSSATANPISDPLYRNRNKKRKGADEVIEALVKNSWMRCGFDERLIWGDVRFAEWMNSSEGRAMLAGKVKLDGRVLDQGLDSLTYYSSTESIAGALPGVCGLAKRKCKRHSEWTAIRETDYNTELEEQANLLSRLTEEEDFVKVRLEKLAQRQEAERIIAASSDAATAAAVLRAARRSQASFSQ</sequence>
<comment type="caution">
    <text evidence="10">The sequence shown here is derived from an EMBL/GenBank/DDBJ whole genome shotgun (WGS) entry which is preliminary data.</text>
</comment>
<dbReference type="InterPro" id="IPR019787">
    <property type="entry name" value="Znf_PHD-finger"/>
</dbReference>
<keyword evidence="5" id="KW-0539">Nucleus</keyword>
<dbReference type="PROSITE" id="PS01359">
    <property type="entry name" value="ZF_PHD_1"/>
    <property type="match status" value="1"/>
</dbReference>
<evidence type="ECO:0000256" key="8">
    <source>
        <dbReference type="SAM" id="MobiDB-lite"/>
    </source>
</evidence>
<feature type="domain" description="PHD-type" evidence="9">
    <location>
        <begin position="296"/>
        <end position="347"/>
    </location>
</feature>
<dbReference type="Proteomes" id="UP001176521">
    <property type="component" value="Unassembled WGS sequence"/>
</dbReference>
<evidence type="ECO:0000256" key="3">
    <source>
        <dbReference type="ARBA" id="ARBA00022771"/>
    </source>
</evidence>
<dbReference type="SMART" id="SM00249">
    <property type="entry name" value="PHD"/>
    <property type="match status" value="1"/>
</dbReference>
<evidence type="ECO:0000256" key="2">
    <source>
        <dbReference type="ARBA" id="ARBA00022723"/>
    </source>
</evidence>
<dbReference type="Gene3D" id="3.30.40.10">
    <property type="entry name" value="Zinc/RING finger domain, C3HC4 (zinc finger)"/>
    <property type="match status" value="1"/>
</dbReference>
<accession>A0AAN6GIL1</accession>
<dbReference type="PANTHER" id="PTHR46174:SF1">
    <property type="entry name" value="CXXC-TYPE ZINC FINGER PROTEIN 1"/>
    <property type="match status" value="1"/>
</dbReference>
<feature type="region of interest" description="Disordered" evidence="8">
    <location>
        <begin position="49"/>
        <end position="211"/>
    </location>
</feature>
<dbReference type="PANTHER" id="PTHR46174">
    <property type="entry name" value="CXXC-TYPE ZINC FINGER PROTEIN 1"/>
    <property type="match status" value="1"/>
</dbReference>
<gene>
    <name evidence="10" type="primary">SPP1</name>
    <name evidence="10" type="ORF">OC842_000208</name>
</gene>
<organism evidence="10 11">
    <name type="scientific">Tilletia horrida</name>
    <dbReference type="NCBI Taxonomy" id="155126"/>
    <lineage>
        <taxon>Eukaryota</taxon>
        <taxon>Fungi</taxon>
        <taxon>Dikarya</taxon>
        <taxon>Basidiomycota</taxon>
        <taxon>Ustilaginomycotina</taxon>
        <taxon>Exobasidiomycetes</taxon>
        <taxon>Tilletiales</taxon>
        <taxon>Tilletiaceae</taxon>
        <taxon>Tilletia</taxon>
    </lineage>
</organism>
<evidence type="ECO:0000313" key="10">
    <source>
        <dbReference type="EMBL" id="KAK0541002.1"/>
    </source>
</evidence>
<comment type="subcellular location">
    <subcellularLocation>
        <location evidence="1">Nucleus</location>
    </subcellularLocation>
</comment>
<keyword evidence="4" id="KW-0862">Zinc</keyword>
<feature type="compositionally biased region" description="Low complexity" evidence="8">
    <location>
        <begin position="163"/>
        <end position="177"/>
    </location>
</feature>
<feature type="region of interest" description="Disordered" evidence="8">
    <location>
        <begin position="254"/>
        <end position="286"/>
    </location>
</feature>
<feature type="compositionally biased region" description="Basic and acidic residues" evidence="8">
    <location>
        <begin position="255"/>
        <end position="269"/>
    </location>
</feature>
<name>A0AAN6GIL1_9BASI</name>
<keyword evidence="7" id="KW-0175">Coiled coil</keyword>
<evidence type="ECO:0000256" key="7">
    <source>
        <dbReference type="SAM" id="Coils"/>
    </source>
</evidence>
<dbReference type="InterPro" id="IPR001965">
    <property type="entry name" value="Znf_PHD"/>
</dbReference>
<evidence type="ECO:0000256" key="4">
    <source>
        <dbReference type="ARBA" id="ARBA00022833"/>
    </source>
</evidence>
<protein>
    <submittedName>
        <fullName evidence="10">COMPASS (Complex proteins associated with Set1p) component</fullName>
    </submittedName>
</protein>
<evidence type="ECO:0000313" key="11">
    <source>
        <dbReference type="Proteomes" id="UP001176521"/>
    </source>
</evidence>
<evidence type="ECO:0000256" key="6">
    <source>
        <dbReference type="PROSITE-ProRule" id="PRU00146"/>
    </source>
</evidence>
<keyword evidence="3 6" id="KW-0863">Zinc-finger</keyword>
<dbReference type="Pfam" id="PF00628">
    <property type="entry name" value="PHD"/>
    <property type="match status" value="1"/>
</dbReference>
<feature type="region of interest" description="Disordered" evidence="8">
    <location>
        <begin position="505"/>
        <end position="545"/>
    </location>
</feature>
<dbReference type="InterPro" id="IPR019786">
    <property type="entry name" value="Zinc_finger_PHD-type_CS"/>
</dbReference>
<feature type="compositionally biased region" description="Low complexity" evidence="8">
    <location>
        <begin position="517"/>
        <end position="533"/>
    </location>
</feature>
<dbReference type="InterPro" id="IPR037869">
    <property type="entry name" value="Spp1/CFP1"/>
</dbReference>
<dbReference type="InterPro" id="IPR011011">
    <property type="entry name" value="Znf_FYVE_PHD"/>
</dbReference>
<feature type="compositionally biased region" description="Low complexity" evidence="8">
    <location>
        <begin position="202"/>
        <end position="211"/>
    </location>
</feature>
<feature type="compositionally biased region" description="Low complexity" evidence="8">
    <location>
        <begin position="49"/>
        <end position="81"/>
    </location>
</feature>
<dbReference type="AlphaFoldDB" id="A0AAN6GIL1"/>
<dbReference type="GO" id="GO:0008270">
    <property type="term" value="F:zinc ion binding"/>
    <property type="evidence" value="ECO:0007669"/>
    <property type="project" value="UniProtKB-KW"/>
</dbReference>
<dbReference type="PROSITE" id="PS50016">
    <property type="entry name" value="ZF_PHD_2"/>
    <property type="match status" value="1"/>
</dbReference>
<feature type="compositionally biased region" description="Basic residues" evidence="8">
    <location>
        <begin position="127"/>
        <end position="136"/>
    </location>
</feature>
<reference evidence="10" key="1">
    <citation type="journal article" date="2023" name="PhytoFront">
        <title>Draft Genome Resources of Seven Strains of Tilletia horrida, Causal Agent of Kernel Smut of Rice.</title>
        <authorList>
            <person name="Khanal S."/>
            <person name="Antony Babu S."/>
            <person name="Zhou X.G."/>
        </authorList>
    </citation>
    <scope>NUCLEOTIDE SEQUENCE</scope>
    <source>
        <strain evidence="10">TX3</strain>
    </source>
</reference>
<evidence type="ECO:0000256" key="5">
    <source>
        <dbReference type="ARBA" id="ARBA00023242"/>
    </source>
</evidence>
<keyword evidence="2" id="KW-0479">Metal-binding</keyword>
<dbReference type="GO" id="GO:0048188">
    <property type="term" value="C:Set1C/COMPASS complex"/>
    <property type="evidence" value="ECO:0007669"/>
    <property type="project" value="InterPro"/>
</dbReference>
<dbReference type="InterPro" id="IPR013083">
    <property type="entry name" value="Znf_RING/FYVE/PHD"/>
</dbReference>
<dbReference type="EMBL" id="JAPDMQ010000005">
    <property type="protein sequence ID" value="KAK0541002.1"/>
    <property type="molecule type" value="Genomic_DNA"/>
</dbReference>